<evidence type="ECO:0000256" key="4">
    <source>
        <dbReference type="RuleBase" id="RU361192"/>
    </source>
</evidence>
<evidence type="ECO:0000313" key="6">
    <source>
        <dbReference type="Proteomes" id="UP000256869"/>
    </source>
</evidence>
<comment type="caution">
    <text evidence="5">The sequence shown here is derived from an EMBL/GenBank/DDBJ whole genome shotgun (WGS) entry which is preliminary data.</text>
</comment>
<evidence type="ECO:0000256" key="3">
    <source>
        <dbReference type="ARBA" id="ARBA00023295"/>
    </source>
</evidence>
<dbReference type="AlphaFoldDB" id="A0A3D9IQK9"/>
<sequence>MARHFLKGMDISFTDEIEAGGGSYFENGEQRDILDILQRSGVNSIRLRIWNDPAGGYCNLERTLAMAKRIKSRGLHFLLDFHYSDRWADPANQWKPKAWEDLNFDGLLEAVRGYTHEVLSALAEQGTLPDMVQVGNEITPGMLWDDGKVDGEYDTDDQWEKLTDLVNAGVSAVRAVDPGIELMIHIDRGGDWPSTLKFLERFERHEVDFDVIGQSFYPWWHGTLRDLRDNLTATADRFGKPIIVVETAYPWTLDQTKGHSFIVGSEDQLHEGYPATVEGQAAYLRDFAKLVADTPDGLGIGFHWWEPAWIPSQEQWSVGHPNNWANLTLFDFEGNKLHSLDVCGEFGE</sequence>
<evidence type="ECO:0000256" key="1">
    <source>
        <dbReference type="ARBA" id="ARBA00010687"/>
    </source>
</evidence>
<gene>
    <name evidence="5" type="ORF">DFP95_103218</name>
</gene>
<organism evidence="5 6">
    <name type="scientific">Cohnella lupini</name>
    <dbReference type="NCBI Taxonomy" id="1294267"/>
    <lineage>
        <taxon>Bacteria</taxon>
        <taxon>Bacillati</taxon>
        <taxon>Bacillota</taxon>
        <taxon>Bacilli</taxon>
        <taxon>Bacillales</taxon>
        <taxon>Paenibacillaceae</taxon>
        <taxon>Cohnella</taxon>
    </lineage>
</organism>
<comment type="similarity">
    <text evidence="1 4">Belongs to the glycosyl hydrolase 53 family.</text>
</comment>
<keyword evidence="2 4" id="KW-0378">Hydrolase</keyword>
<dbReference type="GO" id="GO:0045490">
    <property type="term" value="P:pectin catabolic process"/>
    <property type="evidence" value="ECO:0007669"/>
    <property type="project" value="TreeGrafter"/>
</dbReference>
<evidence type="ECO:0000313" key="5">
    <source>
        <dbReference type="EMBL" id="RED63977.1"/>
    </source>
</evidence>
<dbReference type="PANTHER" id="PTHR34983:SF2">
    <property type="entry name" value="ENDO-BETA-1,4-GALACTANASE"/>
    <property type="match status" value="1"/>
</dbReference>
<accession>A0A3D9IQK9</accession>
<dbReference type="RefSeq" id="WP_115992076.1">
    <property type="nucleotide sequence ID" value="NZ_QRDY01000003.1"/>
</dbReference>
<dbReference type="GO" id="GO:0031218">
    <property type="term" value="F:arabinogalactan endo-1,4-beta-galactosidase activity"/>
    <property type="evidence" value="ECO:0007669"/>
    <property type="project" value="UniProtKB-EC"/>
</dbReference>
<dbReference type="PANTHER" id="PTHR34983">
    <property type="entry name" value="ARABINOGALACTAN ENDO-BETA-1,4-GALACTANASE A"/>
    <property type="match status" value="1"/>
</dbReference>
<dbReference type="OrthoDB" id="9768786at2"/>
<dbReference type="SUPFAM" id="SSF51445">
    <property type="entry name" value="(Trans)glycosidases"/>
    <property type="match status" value="1"/>
</dbReference>
<evidence type="ECO:0000256" key="2">
    <source>
        <dbReference type="ARBA" id="ARBA00022801"/>
    </source>
</evidence>
<keyword evidence="3 4" id="KW-0326">Glycosidase</keyword>
<dbReference type="GO" id="GO:0015926">
    <property type="term" value="F:glucosidase activity"/>
    <property type="evidence" value="ECO:0007669"/>
    <property type="project" value="InterPro"/>
</dbReference>
<dbReference type="Proteomes" id="UP000256869">
    <property type="component" value="Unassembled WGS sequence"/>
</dbReference>
<dbReference type="Gene3D" id="3.20.20.80">
    <property type="entry name" value="Glycosidases"/>
    <property type="match status" value="1"/>
</dbReference>
<proteinExistence type="inferred from homology"/>
<reference evidence="5 6" key="1">
    <citation type="submission" date="2018-07" db="EMBL/GenBank/DDBJ databases">
        <title>Genomic Encyclopedia of Type Strains, Phase III (KMG-III): the genomes of soil and plant-associated and newly described type strains.</title>
        <authorList>
            <person name="Whitman W."/>
        </authorList>
    </citation>
    <scope>NUCLEOTIDE SEQUENCE [LARGE SCALE GENOMIC DNA]</scope>
    <source>
        <strain evidence="5 6">CECT 8236</strain>
    </source>
</reference>
<dbReference type="InterPro" id="IPR017853">
    <property type="entry name" value="GH"/>
</dbReference>
<keyword evidence="6" id="KW-1185">Reference proteome</keyword>
<comment type="catalytic activity">
    <reaction evidence="4">
        <text>The enzyme specifically hydrolyzes (1-&gt;4)-beta-D-galactosidic linkages in type I arabinogalactans.</text>
        <dbReference type="EC" id="3.2.1.89"/>
    </reaction>
</comment>
<name>A0A3D9IQK9_9BACL</name>
<dbReference type="EMBL" id="QRDY01000003">
    <property type="protein sequence ID" value="RED63977.1"/>
    <property type="molecule type" value="Genomic_DNA"/>
</dbReference>
<protein>
    <recommendedName>
        <fullName evidence="4">Arabinogalactan endo-beta-1,4-galactanase</fullName>
        <ecNumber evidence="4">3.2.1.89</ecNumber>
    </recommendedName>
</protein>
<dbReference type="InterPro" id="IPR011683">
    <property type="entry name" value="Glyco_hydro_53"/>
</dbReference>
<dbReference type="EC" id="3.2.1.89" evidence="4"/>
<dbReference type="Pfam" id="PF07745">
    <property type="entry name" value="Glyco_hydro_53"/>
    <property type="match status" value="1"/>
</dbReference>